<proteinExistence type="predicted"/>
<dbReference type="Proteomes" id="UP001732700">
    <property type="component" value="Chromosome 6A"/>
</dbReference>
<protein>
    <submittedName>
        <fullName evidence="1">Uncharacterized protein</fullName>
    </submittedName>
</protein>
<evidence type="ECO:0000313" key="2">
    <source>
        <dbReference type="Proteomes" id="UP001732700"/>
    </source>
</evidence>
<reference evidence="1" key="2">
    <citation type="submission" date="2025-09" db="UniProtKB">
        <authorList>
            <consortium name="EnsemblPlants"/>
        </authorList>
    </citation>
    <scope>IDENTIFICATION</scope>
</reference>
<evidence type="ECO:0000313" key="1">
    <source>
        <dbReference type="EnsemblPlants" id="AVESA.00010b.r2.6AG1045260.1.CDS"/>
    </source>
</evidence>
<dbReference type="EnsemblPlants" id="AVESA.00010b.r2.6AG1045260.1">
    <property type="protein sequence ID" value="AVESA.00010b.r2.6AG1045260.1.CDS"/>
    <property type="gene ID" value="AVESA.00010b.r2.6AG1045260"/>
</dbReference>
<accession>A0ACD5YXT0</accession>
<name>A0ACD5YXT0_AVESA</name>
<keyword evidence="2" id="KW-1185">Reference proteome</keyword>
<sequence length="385" mass="42370">MKEKEAIILVLFLSYLVLIARGKYIRSIKQGENNSQLLVYRRVNKTIQMGSGDIFDCIDVNLQPAFDHPLLKGHKIQIEPSSFPLGMDIKSPSQHVISPAQPPIIECPIGTIPILRNHRRDHITRQDIDEVAVTNNQQEEAGIEYRDDYIYGTRAIISVYEPKVKKDCKDLSASGLNINSGPEGGQADTIGAGYSVSPSLSGDGYARFHVAWDEGVLNKSCYDLTCPGFVQICHNFGLGGRLQPVSVVYNGSQYVITILIFKDPNTKNWWLIWGEEKTPIGYWPNSLFTYIKDKGSYAFWGGHVSGPTASTDSPQIGSGHFASEGYSKAAFIKNIKIVDGNNTLVNPGDKKALAGTTSLSKFTVDGYEIDKDGMHTFYGGPGDLV</sequence>
<reference evidence="1" key="1">
    <citation type="submission" date="2021-05" db="EMBL/GenBank/DDBJ databases">
        <authorList>
            <person name="Scholz U."/>
            <person name="Mascher M."/>
            <person name="Fiebig A."/>
        </authorList>
    </citation>
    <scope>NUCLEOTIDE SEQUENCE [LARGE SCALE GENOMIC DNA]</scope>
</reference>
<organism evidence="1 2">
    <name type="scientific">Avena sativa</name>
    <name type="common">Oat</name>
    <dbReference type="NCBI Taxonomy" id="4498"/>
    <lineage>
        <taxon>Eukaryota</taxon>
        <taxon>Viridiplantae</taxon>
        <taxon>Streptophyta</taxon>
        <taxon>Embryophyta</taxon>
        <taxon>Tracheophyta</taxon>
        <taxon>Spermatophyta</taxon>
        <taxon>Magnoliopsida</taxon>
        <taxon>Liliopsida</taxon>
        <taxon>Poales</taxon>
        <taxon>Poaceae</taxon>
        <taxon>BOP clade</taxon>
        <taxon>Pooideae</taxon>
        <taxon>Poodae</taxon>
        <taxon>Poeae</taxon>
        <taxon>Poeae Chloroplast Group 1 (Aveneae type)</taxon>
        <taxon>Aveninae</taxon>
        <taxon>Avena</taxon>
    </lineage>
</organism>